<dbReference type="Proteomes" id="UP000198728">
    <property type="component" value="Unassembled WGS sequence"/>
</dbReference>
<dbReference type="STRING" id="441112.SAMN04488094_102432"/>
<feature type="region of interest" description="Disordered" evidence="1">
    <location>
        <begin position="140"/>
        <end position="188"/>
    </location>
</feature>
<feature type="region of interest" description="Disordered" evidence="1">
    <location>
        <begin position="71"/>
        <end position="127"/>
    </location>
</feature>
<organism evidence="2 3">
    <name type="scientific">Tropicimonas isoalkanivorans</name>
    <dbReference type="NCBI Taxonomy" id="441112"/>
    <lineage>
        <taxon>Bacteria</taxon>
        <taxon>Pseudomonadati</taxon>
        <taxon>Pseudomonadota</taxon>
        <taxon>Alphaproteobacteria</taxon>
        <taxon>Rhodobacterales</taxon>
        <taxon>Roseobacteraceae</taxon>
        <taxon>Tropicimonas</taxon>
    </lineage>
</organism>
<evidence type="ECO:0000313" key="2">
    <source>
        <dbReference type="EMBL" id="SFC07013.1"/>
    </source>
</evidence>
<sequence length="286" mass="31323">MRKRQTPWVSSSHPIFRHAIQQPEDCLVSLGAWGRRSPRWSAPVAAGTVRVAVTWVRACRTDWLGAAIAAAGSESPKQGTKRRGAENKRAATPGRRKVSPPTFRQPREEDGFSETGRQRTGGICGGGTREEECATACSRKPREEDGFSDPLSFARPLRDPGRAGDVECGAPGRRRVLPPKPCPREEEGDRLRMSALAGCVRCGAPGRRRVPPPKPCPREEEGCRLRMSALAGGIRGRRHQGGGRCRRLFRKPREEDGFLKLYLVCRSTGFPVLRSPDVGGNLVPGC</sequence>
<proteinExistence type="predicted"/>
<feature type="compositionally biased region" description="Basic and acidic residues" evidence="1">
    <location>
        <begin position="156"/>
        <end position="165"/>
    </location>
</feature>
<reference evidence="2 3" key="1">
    <citation type="submission" date="2016-10" db="EMBL/GenBank/DDBJ databases">
        <authorList>
            <person name="de Groot N.N."/>
        </authorList>
    </citation>
    <scope>NUCLEOTIDE SEQUENCE [LARGE SCALE GENOMIC DNA]</scope>
    <source>
        <strain evidence="2 3">DSM 19548</strain>
    </source>
</reference>
<accession>A0A1I1GCE0</accession>
<evidence type="ECO:0000313" key="3">
    <source>
        <dbReference type="Proteomes" id="UP000198728"/>
    </source>
</evidence>
<dbReference type="EMBL" id="FOLG01000002">
    <property type="protein sequence ID" value="SFC07013.1"/>
    <property type="molecule type" value="Genomic_DNA"/>
</dbReference>
<name>A0A1I1GCE0_9RHOB</name>
<protein>
    <submittedName>
        <fullName evidence="2">Uncharacterized protein</fullName>
    </submittedName>
</protein>
<gene>
    <name evidence="2" type="ORF">SAMN04488094_102432</name>
</gene>
<evidence type="ECO:0000256" key="1">
    <source>
        <dbReference type="SAM" id="MobiDB-lite"/>
    </source>
</evidence>
<keyword evidence="3" id="KW-1185">Reference proteome</keyword>
<dbReference type="AlphaFoldDB" id="A0A1I1GCE0"/>